<dbReference type="PANTHER" id="PTHR43415">
    <property type="entry name" value="SPERMIDINE N(1)-ACETYLTRANSFERASE"/>
    <property type="match status" value="1"/>
</dbReference>
<comment type="caution">
    <text evidence="2">The sequence shown here is derived from an EMBL/GenBank/DDBJ whole genome shotgun (WGS) entry which is preliminary data.</text>
</comment>
<accession>A0A1F7TYU0</accession>
<dbReference type="Pfam" id="PF13302">
    <property type="entry name" value="Acetyltransf_3"/>
    <property type="match status" value="1"/>
</dbReference>
<evidence type="ECO:0000259" key="1">
    <source>
        <dbReference type="PROSITE" id="PS51186"/>
    </source>
</evidence>
<dbReference type="PANTHER" id="PTHR43415:SF3">
    <property type="entry name" value="GNAT-FAMILY ACETYLTRANSFERASE"/>
    <property type="match status" value="1"/>
</dbReference>
<dbReference type="InterPro" id="IPR016181">
    <property type="entry name" value="Acyl_CoA_acyltransferase"/>
</dbReference>
<dbReference type="EMBL" id="MGDX01000028">
    <property type="protein sequence ID" value="OGL70607.1"/>
    <property type="molecule type" value="Genomic_DNA"/>
</dbReference>
<dbReference type="PROSITE" id="PS51186">
    <property type="entry name" value="GNAT"/>
    <property type="match status" value="1"/>
</dbReference>
<sequence>MSVTLRTAEHQDISFLWYLRNRPDVYRFFKHPEPVSWEGHVEWVMCYLLGLHTGELKIIQWNALPVGQVRLDYEEEEVEISISILNEFRGKGIALRSVEMVCEMVKSGGGAKHVLAEIYKDNQASIKMFEKCGFVQKGQVGDFLHYIL</sequence>
<organism evidence="2 3">
    <name type="scientific">Candidatus Uhrbacteria bacterium RIFCSPHIGHO2_02_FULL_53_13</name>
    <dbReference type="NCBI Taxonomy" id="1802389"/>
    <lineage>
        <taxon>Bacteria</taxon>
        <taxon>Candidatus Uhriibacteriota</taxon>
    </lineage>
</organism>
<name>A0A1F7TYU0_9BACT</name>
<proteinExistence type="predicted"/>
<dbReference type="GO" id="GO:0016747">
    <property type="term" value="F:acyltransferase activity, transferring groups other than amino-acyl groups"/>
    <property type="evidence" value="ECO:0007669"/>
    <property type="project" value="InterPro"/>
</dbReference>
<evidence type="ECO:0000313" key="2">
    <source>
        <dbReference type="EMBL" id="OGL70607.1"/>
    </source>
</evidence>
<dbReference type="InterPro" id="IPR000182">
    <property type="entry name" value="GNAT_dom"/>
</dbReference>
<dbReference type="STRING" id="1802389.A3C17_03340"/>
<protein>
    <recommendedName>
        <fullName evidence="1">N-acetyltransferase domain-containing protein</fullName>
    </recommendedName>
</protein>
<evidence type="ECO:0000313" key="3">
    <source>
        <dbReference type="Proteomes" id="UP000177097"/>
    </source>
</evidence>
<feature type="domain" description="N-acetyltransferase" evidence="1">
    <location>
        <begin position="3"/>
        <end position="148"/>
    </location>
</feature>
<gene>
    <name evidence="2" type="ORF">A3C17_03340</name>
</gene>
<dbReference type="AlphaFoldDB" id="A0A1F7TYU0"/>
<dbReference type="Proteomes" id="UP000177097">
    <property type="component" value="Unassembled WGS sequence"/>
</dbReference>
<reference evidence="2 3" key="1">
    <citation type="journal article" date="2016" name="Nat. Commun.">
        <title>Thousands of microbial genomes shed light on interconnected biogeochemical processes in an aquifer system.</title>
        <authorList>
            <person name="Anantharaman K."/>
            <person name="Brown C.T."/>
            <person name="Hug L.A."/>
            <person name="Sharon I."/>
            <person name="Castelle C.J."/>
            <person name="Probst A.J."/>
            <person name="Thomas B.C."/>
            <person name="Singh A."/>
            <person name="Wilkins M.J."/>
            <person name="Karaoz U."/>
            <person name="Brodie E.L."/>
            <person name="Williams K.H."/>
            <person name="Hubbard S.S."/>
            <person name="Banfield J.F."/>
        </authorList>
    </citation>
    <scope>NUCLEOTIDE SEQUENCE [LARGE SCALE GENOMIC DNA]</scope>
</reference>
<dbReference type="SUPFAM" id="SSF55729">
    <property type="entry name" value="Acyl-CoA N-acyltransferases (Nat)"/>
    <property type="match status" value="1"/>
</dbReference>
<dbReference type="Gene3D" id="3.40.630.30">
    <property type="match status" value="1"/>
</dbReference>